<dbReference type="Gene3D" id="3.40.50.300">
    <property type="entry name" value="P-loop containing nucleotide triphosphate hydrolases"/>
    <property type="match status" value="1"/>
</dbReference>
<evidence type="ECO:0000256" key="1">
    <source>
        <dbReference type="ARBA" id="ARBA00004123"/>
    </source>
</evidence>
<dbReference type="SUPFAM" id="SSF52540">
    <property type="entry name" value="P-loop containing nucleoside triphosphate hydrolases"/>
    <property type="match status" value="1"/>
</dbReference>
<dbReference type="STRING" id="981085.W9S7Q5"/>
<evidence type="ECO:0000259" key="4">
    <source>
        <dbReference type="PROSITE" id="PS51138"/>
    </source>
</evidence>
<evidence type="ECO:0000256" key="2">
    <source>
        <dbReference type="ARBA" id="ARBA00023242"/>
    </source>
</evidence>
<dbReference type="SUPFAM" id="SSF158639">
    <property type="entry name" value="ENT-like"/>
    <property type="match status" value="1"/>
</dbReference>
<feature type="region of interest" description="Disordered" evidence="3">
    <location>
        <begin position="165"/>
        <end position="192"/>
    </location>
</feature>
<dbReference type="PROSITE" id="PS51138">
    <property type="entry name" value="ENT"/>
    <property type="match status" value="1"/>
</dbReference>
<feature type="domain" description="ENT" evidence="4">
    <location>
        <begin position="70"/>
        <end position="157"/>
    </location>
</feature>
<comment type="subcellular location">
    <subcellularLocation>
        <location evidence="1">Nucleus</location>
    </subcellularLocation>
</comment>
<dbReference type="FunFam" id="1.10.1240.40:FF:000005">
    <property type="entry name" value="ENT domain containing protein, expressed"/>
    <property type="match status" value="1"/>
</dbReference>
<dbReference type="EMBL" id="KE345083">
    <property type="protein sequence ID" value="EXB93637.1"/>
    <property type="molecule type" value="Genomic_DNA"/>
</dbReference>
<dbReference type="AlphaFoldDB" id="W9S7Q5"/>
<gene>
    <name evidence="5" type="ORF">L484_018022</name>
</gene>
<dbReference type="Gene3D" id="1.10.1240.40">
    <property type="entry name" value="ENT domain"/>
    <property type="match status" value="1"/>
</dbReference>
<dbReference type="PANTHER" id="PTHR33432">
    <property type="entry name" value="PROTEIN EMSY-LIKE 4"/>
    <property type="match status" value="1"/>
</dbReference>
<feature type="region of interest" description="Disordered" evidence="3">
    <location>
        <begin position="278"/>
        <end position="333"/>
    </location>
</feature>
<feature type="region of interest" description="Disordered" evidence="3">
    <location>
        <begin position="35"/>
        <end position="60"/>
    </location>
</feature>
<dbReference type="SMART" id="SM00743">
    <property type="entry name" value="Agenet"/>
    <property type="match status" value="1"/>
</dbReference>
<feature type="compositionally biased region" description="Gly residues" evidence="3">
    <location>
        <begin position="288"/>
        <end position="298"/>
    </location>
</feature>
<organism evidence="5 6">
    <name type="scientific">Morus notabilis</name>
    <dbReference type="NCBI Taxonomy" id="981085"/>
    <lineage>
        <taxon>Eukaryota</taxon>
        <taxon>Viridiplantae</taxon>
        <taxon>Streptophyta</taxon>
        <taxon>Embryophyta</taxon>
        <taxon>Tracheophyta</taxon>
        <taxon>Spermatophyta</taxon>
        <taxon>Magnoliopsida</taxon>
        <taxon>eudicotyledons</taxon>
        <taxon>Gunneridae</taxon>
        <taxon>Pentapetalae</taxon>
        <taxon>rosids</taxon>
        <taxon>fabids</taxon>
        <taxon>Rosales</taxon>
        <taxon>Moraceae</taxon>
        <taxon>Moreae</taxon>
        <taxon>Morus</taxon>
    </lineage>
</organism>
<proteinExistence type="predicted"/>
<dbReference type="SMART" id="SM01191">
    <property type="entry name" value="ENT"/>
    <property type="match status" value="1"/>
</dbReference>
<reference evidence="6" key="1">
    <citation type="submission" date="2013-01" db="EMBL/GenBank/DDBJ databases">
        <title>Draft Genome Sequence of a Mulberry Tree, Morus notabilis C.K. Schneid.</title>
        <authorList>
            <person name="He N."/>
            <person name="Zhao S."/>
        </authorList>
    </citation>
    <scope>NUCLEOTIDE SEQUENCE</scope>
</reference>
<dbReference type="Pfam" id="PF03735">
    <property type="entry name" value="ENT"/>
    <property type="match status" value="1"/>
</dbReference>
<dbReference type="InterPro" id="IPR027417">
    <property type="entry name" value="P-loop_NTPase"/>
</dbReference>
<dbReference type="CDD" id="cd20404">
    <property type="entry name" value="Tudor_Agenet_AtEML-like"/>
    <property type="match status" value="1"/>
</dbReference>
<evidence type="ECO:0000313" key="6">
    <source>
        <dbReference type="Proteomes" id="UP000030645"/>
    </source>
</evidence>
<dbReference type="InterPro" id="IPR033485">
    <property type="entry name" value="EMSY-LIKE_plant"/>
</dbReference>
<dbReference type="PANTHER" id="PTHR33432:SF20">
    <property type="entry name" value="PROTEIN EMSY-LIKE 1"/>
    <property type="match status" value="1"/>
</dbReference>
<sequence>MDYNGSDSSGELAKQWFRNFVGLFLAIPQLGTDDDLRPSHQNRIPRGSRVSGNERPAVTSTPFPRMYSDMEAQIHHLEQEAYCAVLRAFKAQSDALTWEKEGLITELRKELRVSDDEHRELLTRVNADDIISKIREWRKSGGNQVSRHNTSQAAYDVVPSPVLSSRKKQKTIPSGHQFPGLPSTKSMQSPTGPVMSRPFMNRSNSVVRATTEFADALNLDALVGRKLWTRWPEDNNFYEAIVTAYNPAEGRHALIYDMNTAHETFEWVDLKEIPPEDIQWEGDDPGLPHGGGHGGQGRGFKKSSSRGGVVPGAGRGRPVKSQPRKDFLPAQNGNAQRVSDDIELLNTDALVKEVETVFSANHPDPFELEKAKKMLKDHEQALIDAIAKLAYASDGESAIRSVLQWNKKPELVGETPRVVVITSGTGGVGKTTTTANVGLSLAHLGFFVVAIDADVGLSNLDLLLGFENHVNYTVVEVLNCDCCLDQAFIRDKHWSNFELLCISKPRSKLPIGFGGKALIWLVDALKSRQEGCPDFVIIDCPAGIDAGFISAITPAADIGWVGF</sequence>
<dbReference type="GO" id="GO:0005634">
    <property type="term" value="C:nucleus"/>
    <property type="evidence" value="ECO:0007669"/>
    <property type="project" value="UniProtKB-SubCell"/>
</dbReference>
<dbReference type="Pfam" id="PF13614">
    <property type="entry name" value="AAA_31"/>
    <property type="match status" value="1"/>
</dbReference>
<protein>
    <recommendedName>
        <fullName evidence="4">ENT domain-containing protein</fullName>
    </recommendedName>
</protein>
<dbReference type="SUPFAM" id="SSF63748">
    <property type="entry name" value="Tudor/PWWP/MBT"/>
    <property type="match status" value="1"/>
</dbReference>
<evidence type="ECO:0000256" key="3">
    <source>
        <dbReference type="SAM" id="MobiDB-lite"/>
    </source>
</evidence>
<dbReference type="InterPro" id="IPR005491">
    <property type="entry name" value="ENT_dom"/>
</dbReference>
<keyword evidence="2" id="KW-0539">Nucleus</keyword>
<dbReference type="eggNOG" id="KOG4675">
    <property type="taxonomic scope" value="Eukaryota"/>
</dbReference>
<dbReference type="GO" id="GO:0050832">
    <property type="term" value="P:defense response to fungus"/>
    <property type="evidence" value="ECO:0007669"/>
    <property type="project" value="InterPro"/>
</dbReference>
<accession>W9S7Q5</accession>
<dbReference type="InterPro" id="IPR036142">
    <property type="entry name" value="ENT_dom-like_sf"/>
</dbReference>
<dbReference type="eggNOG" id="KOG3022">
    <property type="taxonomic scope" value="Eukaryota"/>
</dbReference>
<name>W9S7Q5_9ROSA</name>
<evidence type="ECO:0000313" key="5">
    <source>
        <dbReference type="EMBL" id="EXB93637.1"/>
    </source>
</evidence>
<dbReference type="InterPro" id="IPR014002">
    <property type="entry name" value="Agenet_dom_plant"/>
</dbReference>
<keyword evidence="6" id="KW-1185">Reference proteome</keyword>
<dbReference type="InterPro" id="IPR025669">
    <property type="entry name" value="AAA_dom"/>
</dbReference>
<dbReference type="Proteomes" id="UP000030645">
    <property type="component" value="Unassembled WGS sequence"/>
</dbReference>